<evidence type="ECO:0000313" key="3">
    <source>
        <dbReference type="RefSeq" id="XP_024894020.1"/>
    </source>
</evidence>
<dbReference type="OrthoDB" id="7553303at2759"/>
<sequence length="405" mass="45311">MIDPDAIARPRGRQQQPQPQGQRAPGVLADDDPVRNSVFAHGIGIREVNANRRMTPAASSLIEVSRYVYRELITDDFNIQKSIVPEYLDYYATALLWFRITKLKCLAHDVLTQEEERLLSIITGCSLYVPEPFMLQLLMFGRIQTLTGAHLCSEFPPLPTEVVQGFGGYYGPISADTHNLYEEIPCLGVTSESVRHSISNDPPGRYHSSLERPADNIIPNENLLGFKPLGARCEEAKNFAFFAGITSEEFPVSLPNTGINLDFIRSISGILSRTKTFKTTRLDITTMAESGSITQAIMQKPIPATETTQKRGEIYSFANFGGQDLASAYGLGLVYTPNLFKEGLTPGLIAEWCCINTPPVEYINNRNDRRDTIPPGYREEVFTSSTQSGQQYRQHMVRMMLTTKR</sequence>
<feature type="compositionally biased region" description="Low complexity" evidence="1">
    <location>
        <begin position="13"/>
        <end position="26"/>
    </location>
</feature>
<dbReference type="Proteomes" id="UP000504618">
    <property type="component" value="Unplaced"/>
</dbReference>
<evidence type="ECO:0000313" key="2">
    <source>
        <dbReference type="Proteomes" id="UP000504618"/>
    </source>
</evidence>
<protein>
    <submittedName>
        <fullName evidence="3">Uncharacterized protein LOC112468878 isoform X1</fullName>
    </submittedName>
</protein>
<feature type="region of interest" description="Disordered" evidence="1">
    <location>
        <begin position="1"/>
        <end position="27"/>
    </location>
</feature>
<dbReference type="RefSeq" id="XP_024894020.1">
    <property type="nucleotide sequence ID" value="XM_025038252.1"/>
</dbReference>
<organism evidence="2 3">
    <name type="scientific">Temnothorax curvispinosus</name>
    <dbReference type="NCBI Taxonomy" id="300111"/>
    <lineage>
        <taxon>Eukaryota</taxon>
        <taxon>Metazoa</taxon>
        <taxon>Ecdysozoa</taxon>
        <taxon>Arthropoda</taxon>
        <taxon>Hexapoda</taxon>
        <taxon>Insecta</taxon>
        <taxon>Pterygota</taxon>
        <taxon>Neoptera</taxon>
        <taxon>Endopterygota</taxon>
        <taxon>Hymenoptera</taxon>
        <taxon>Apocrita</taxon>
        <taxon>Aculeata</taxon>
        <taxon>Formicoidea</taxon>
        <taxon>Formicidae</taxon>
        <taxon>Myrmicinae</taxon>
        <taxon>Temnothorax</taxon>
    </lineage>
</organism>
<dbReference type="GeneID" id="112468878"/>
<dbReference type="AlphaFoldDB" id="A0A6J1RMU3"/>
<accession>A0A6J1RMU3</accession>
<name>A0A6J1RMU3_9HYME</name>
<reference evidence="3" key="1">
    <citation type="submission" date="2025-08" db="UniProtKB">
        <authorList>
            <consortium name="RefSeq"/>
        </authorList>
    </citation>
    <scope>IDENTIFICATION</scope>
    <source>
        <tissue evidence="3">Whole body</tissue>
    </source>
</reference>
<evidence type="ECO:0000256" key="1">
    <source>
        <dbReference type="SAM" id="MobiDB-lite"/>
    </source>
</evidence>
<keyword evidence="2" id="KW-1185">Reference proteome</keyword>
<gene>
    <name evidence="3" type="primary">LOC112468878</name>
</gene>
<proteinExistence type="predicted"/>